<sequence>MTGDSFQDSLGGRYNWFINAARRRSGIEEQEEKAKTAFLQMTRMMLRYLPSDRATIQDDVESEWMQKWGFPAKAGSASLKPRRTHGGK</sequence>
<name>A0A2B7ZG69_9EURO</name>
<accession>A0A2B7ZG69</accession>
<dbReference type="EMBL" id="PDND01000114">
    <property type="protein sequence ID" value="PGH31807.1"/>
    <property type="molecule type" value="Genomic_DNA"/>
</dbReference>
<evidence type="ECO:0000313" key="2">
    <source>
        <dbReference type="Proteomes" id="UP000226031"/>
    </source>
</evidence>
<comment type="caution">
    <text evidence="1">The sequence shown here is derived from an EMBL/GenBank/DDBJ whole genome shotgun (WGS) entry which is preliminary data.</text>
</comment>
<reference evidence="1 2" key="1">
    <citation type="submission" date="2017-10" db="EMBL/GenBank/DDBJ databases">
        <title>Comparative genomics in systemic dimorphic fungi from Ajellomycetaceae.</title>
        <authorList>
            <person name="Munoz J.F."/>
            <person name="Mcewen J.G."/>
            <person name="Clay O.K."/>
            <person name="Cuomo C.A."/>
        </authorList>
    </citation>
    <scope>NUCLEOTIDE SEQUENCE [LARGE SCALE GENOMIC DNA]</scope>
    <source>
        <strain evidence="1 2">UAMH4076</strain>
    </source>
</reference>
<keyword evidence="2" id="KW-1185">Reference proteome</keyword>
<protein>
    <submittedName>
        <fullName evidence="1">Uncharacterized protein</fullName>
    </submittedName>
</protein>
<evidence type="ECO:0000313" key="1">
    <source>
        <dbReference type="EMBL" id="PGH31807.1"/>
    </source>
</evidence>
<gene>
    <name evidence="1" type="ORF">GX50_05411</name>
</gene>
<organism evidence="1 2">
    <name type="scientific">[Emmonsia] crescens</name>
    <dbReference type="NCBI Taxonomy" id="73230"/>
    <lineage>
        <taxon>Eukaryota</taxon>
        <taxon>Fungi</taxon>
        <taxon>Dikarya</taxon>
        <taxon>Ascomycota</taxon>
        <taxon>Pezizomycotina</taxon>
        <taxon>Eurotiomycetes</taxon>
        <taxon>Eurotiomycetidae</taxon>
        <taxon>Onygenales</taxon>
        <taxon>Ajellomycetaceae</taxon>
        <taxon>Emergomyces</taxon>
    </lineage>
</organism>
<dbReference type="Proteomes" id="UP000226031">
    <property type="component" value="Unassembled WGS sequence"/>
</dbReference>
<dbReference type="AlphaFoldDB" id="A0A2B7ZG69"/>
<dbReference type="VEuPathDB" id="FungiDB:EMCG_04191"/>
<proteinExistence type="predicted"/>